<evidence type="ECO:0000313" key="2">
    <source>
        <dbReference type="Proteomes" id="UP000299102"/>
    </source>
</evidence>
<keyword evidence="2" id="KW-1185">Reference proteome</keyword>
<comment type="caution">
    <text evidence="1">The sequence shown here is derived from an EMBL/GenBank/DDBJ whole genome shotgun (WGS) entry which is preliminary data.</text>
</comment>
<sequence>MCGRLYNVDKVTTAIYIKDRTNVINTVLRSTGDPDLMRTTQAHDIKNATSAHNTRTIKLNKKREKKKVTANNELSFRRTTHAFISLSLNRKAHSSLRAHSSKVYLHFFFCARTSAI</sequence>
<dbReference type="EMBL" id="BGZK01000059">
    <property type="protein sequence ID" value="GBP13717.1"/>
    <property type="molecule type" value="Genomic_DNA"/>
</dbReference>
<protein>
    <submittedName>
        <fullName evidence="1">Uncharacterized protein</fullName>
    </submittedName>
</protein>
<dbReference type="AlphaFoldDB" id="A0A4C1TJV8"/>
<gene>
    <name evidence="1" type="ORF">EVAR_7954_1</name>
</gene>
<proteinExistence type="predicted"/>
<reference evidence="1 2" key="1">
    <citation type="journal article" date="2019" name="Commun. Biol.">
        <title>The bagworm genome reveals a unique fibroin gene that provides high tensile strength.</title>
        <authorList>
            <person name="Kono N."/>
            <person name="Nakamura H."/>
            <person name="Ohtoshi R."/>
            <person name="Tomita M."/>
            <person name="Numata K."/>
            <person name="Arakawa K."/>
        </authorList>
    </citation>
    <scope>NUCLEOTIDE SEQUENCE [LARGE SCALE GENOMIC DNA]</scope>
</reference>
<organism evidence="1 2">
    <name type="scientific">Eumeta variegata</name>
    <name type="common">Bagworm moth</name>
    <name type="synonym">Eumeta japonica</name>
    <dbReference type="NCBI Taxonomy" id="151549"/>
    <lineage>
        <taxon>Eukaryota</taxon>
        <taxon>Metazoa</taxon>
        <taxon>Ecdysozoa</taxon>
        <taxon>Arthropoda</taxon>
        <taxon>Hexapoda</taxon>
        <taxon>Insecta</taxon>
        <taxon>Pterygota</taxon>
        <taxon>Neoptera</taxon>
        <taxon>Endopterygota</taxon>
        <taxon>Lepidoptera</taxon>
        <taxon>Glossata</taxon>
        <taxon>Ditrysia</taxon>
        <taxon>Tineoidea</taxon>
        <taxon>Psychidae</taxon>
        <taxon>Oiketicinae</taxon>
        <taxon>Eumeta</taxon>
    </lineage>
</organism>
<accession>A0A4C1TJV8</accession>
<name>A0A4C1TJV8_EUMVA</name>
<evidence type="ECO:0000313" key="1">
    <source>
        <dbReference type="EMBL" id="GBP13717.1"/>
    </source>
</evidence>
<dbReference type="Proteomes" id="UP000299102">
    <property type="component" value="Unassembled WGS sequence"/>
</dbReference>